<dbReference type="Gene3D" id="2.170.150.20">
    <property type="entry name" value="Peptide methionine sulfoxide reductase"/>
    <property type="match status" value="1"/>
</dbReference>
<gene>
    <name evidence="3 5" type="primary">msrB</name>
    <name evidence="5" type="ORF">OA50_02444</name>
</gene>
<dbReference type="Proteomes" id="UP000030960">
    <property type="component" value="Unassembled WGS sequence"/>
</dbReference>
<keyword evidence="1 3" id="KW-0560">Oxidoreductase</keyword>
<dbReference type="AlphaFoldDB" id="A0A0B3RP15"/>
<feature type="domain" description="MsrB" evidence="4">
    <location>
        <begin position="7"/>
        <end position="130"/>
    </location>
</feature>
<dbReference type="FunFam" id="2.170.150.20:FF:000003">
    <property type="entry name" value="Peptide methionine sulfoxide reductase MsrB"/>
    <property type="match status" value="1"/>
</dbReference>
<evidence type="ECO:0000256" key="3">
    <source>
        <dbReference type="HAMAP-Rule" id="MF_01400"/>
    </source>
</evidence>
<dbReference type="InterPro" id="IPR011057">
    <property type="entry name" value="Mss4-like_sf"/>
</dbReference>
<organism evidence="5 6">
    <name type="scientific">Mameliella alba</name>
    <dbReference type="NCBI Taxonomy" id="561184"/>
    <lineage>
        <taxon>Bacteria</taxon>
        <taxon>Pseudomonadati</taxon>
        <taxon>Pseudomonadota</taxon>
        <taxon>Alphaproteobacteria</taxon>
        <taxon>Rhodobacterales</taxon>
        <taxon>Roseobacteraceae</taxon>
        <taxon>Mameliella</taxon>
    </lineage>
</organism>
<evidence type="ECO:0000256" key="1">
    <source>
        <dbReference type="ARBA" id="ARBA00023002"/>
    </source>
</evidence>
<evidence type="ECO:0000256" key="2">
    <source>
        <dbReference type="ARBA" id="ARBA00048488"/>
    </source>
</evidence>
<name>A0A0B3RP15_9RHOB</name>
<dbReference type="SUPFAM" id="SSF51316">
    <property type="entry name" value="Mss4-like"/>
    <property type="match status" value="1"/>
</dbReference>
<dbReference type="EMBL" id="JSUQ01000009">
    <property type="protein sequence ID" value="KHQ52900.1"/>
    <property type="molecule type" value="Genomic_DNA"/>
</dbReference>
<dbReference type="GO" id="GO:0033743">
    <property type="term" value="F:peptide-methionine (R)-S-oxide reductase activity"/>
    <property type="evidence" value="ECO:0007669"/>
    <property type="project" value="UniProtKB-UniRule"/>
</dbReference>
<dbReference type="InterPro" id="IPR002579">
    <property type="entry name" value="Met_Sox_Rdtase_MsrB_dom"/>
</dbReference>
<protein>
    <recommendedName>
        <fullName evidence="3">Peptide methionine sulfoxide reductase MsrB</fullName>
        <ecNumber evidence="3">1.8.4.12</ecNumber>
    </recommendedName>
    <alternativeName>
        <fullName evidence="3">Peptide-methionine (R)-S-oxide reductase</fullName>
    </alternativeName>
</protein>
<dbReference type="RefSeq" id="WP_043141550.1">
    <property type="nucleotide sequence ID" value="NZ_JSUQ01000009.1"/>
</dbReference>
<reference evidence="5 6" key="1">
    <citation type="submission" date="2014-10" db="EMBL/GenBank/DDBJ databases">
        <title>Genome sequence of Ponticoccus sp. strain UMTAT08 isolated from clonal culture of toxic dinoflagellate Alexandrium tamiyavanichii.</title>
        <authorList>
            <person name="Gan H.Y."/>
            <person name="Muhd D.-D."/>
            <person name="Mohd Noor M.E."/>
            <person name="Yeong Y.S."/>
            <person name="Usup G."/>
        </authorList>
    </citation>
    <scope>NUCLEOTIDE SEQUENCE [LARGE SCALE GENOMIC DNA]</scope>
    <source>
        <strain evidence="5 6">UMTAT08</strain>
    </source>
</reference>
<comment type="caution">
    <text evidence="5">The sequence shown here is derived from an EMBL/GenBank/DDBJ whole genome shotgun (WGS) entry which is preliminary data.</text>
</comment>
<dbReference type="InterPro" id="IPR028427">
    <property type="entry name" value="Met_Sox_Rdtase_MsrB"/>
</dbReference>
<dbReference type="EC" id="1.8.4.12" evidence="3"/>
<dbReference type="OrthoDB" id="9785497at2"/>
<accession>A0A0B3RP15</accession>
<comment type="similarity">
    <text evidence="3">Belongs to the MsrB Met sulfoxide reductase family.</text>
</comment>
<sequence length="149" mass="16837">MAKYERRPEVIHSLTPEQFHVTQESGTERPGTGEYLHMKEPGIYVDVVSGEPLFASAAKYESGCGWPSFVKPIEPDNIVELRDTTHGMIRTEVRSRHGDSHLGHVFPDGPMDRGGLRYCINSASLRFIHRDDMAAEGYSDYIDQVEEIE</sequence>
<dbReference type="Pfam" id="PF01641">
    <property type="entry name" value="SelR"/>
    <property type="match status" value="1"/>
</dbReference>
<keyword evidence="6" id="KW-1185">Reference proteome</keyword>
<dbReference type="GO" id="GO:0006979">
    <property type="term" value="P:response to oxidative stress"/>
    <property type="evidence" value="ECO:0007669"/>
    <property type="project" value="InterPro"/>
</dbReference>
<dbReference type="PROSITE" id="PS51790">
    <property type="entry name" value="MSRB"/>
    <property type="match status" value="1"/>
</dbReference>
<comment type="catalytic activity">
    <reaction evidence="2 3">
        <text>L-methionyl-[protein] + [thioredoxin]-disulfide + H2O = L-methionyl-(R)-S-oxide-[protein] + [thioredoxin]-dithiol</text>
        <dbReference type="Rhea" id="RHEA:24164"/>
        <dbReference type="Rhea" id="RHEA-COMP:10698"/>
        <dbReference type="Rhea" id="RHEA-COMP:10700"/>
        <dbReference type="Rhea" id="RHEA-COMP:12313"/>
        <dbReference type="Rhea" id="RHEA-COMP:12314"/>
        <dbReference type="ChEBI" id="CHEBI:15377"/>
        <dbReference type="ChEBI" id="CHEBI:16044"/>
        <dbReference type="ChEBI" id="CHEBI:29950"/>
        <dbReference type="ChEBI" id="CHEBI:45764"/>
        <dbReference type="ChEBI" id="CHEBI:50058"/>
        <dbReference type="EC" id="1.8.4.12"/>
    </reaction>
</comment>
<comment type="caution">
    <text evidence="3">Lacks conserved residue(s) required for the propagation of feature annotation.</text>
</comment>
<dbReference type="STRING" id="561184.SAMN05216376_11064"/>
<evidence type="ECO:0000259" key="4">
    <source>
        <dbReference type="PROSITE" id="PS51790"/>
    </source>
</evidence>
<feature type="active site" description="Nucleophile" evidence="3">
    <location>
        <position position="119"/>
    </location>
</feature>
<dbReference type="PATRIC" id="fig|1515334.3.peg.2460"/>
<dbReference type="PANTHER" id="PTHR10173:SF59">
    <property type="entry name" value="PEPTIDE METHIONINE SULFOXIDE REDUCTASE MSRA_MSRB"/>
    <property type="match status" value="1"/>
</dbReference>
<proteinExistence type="inferred from homology"/>
<evidence type="ECO:0000313" key="5">
    <source>
        <dbReference type="EMBL" id="KHQ52900.1"/>
    </source>
</evidence>
<dbReference type="GO" id="GO:0005737">
    <property type="term" value="C:cytoplasm"/>
    <property type="evidence" value="ECO:0007669"/>
    <property type="project" value="TreeGrafter"/>
</dbReference>
<dbReference type="GO" id="GO:0030091">
    <property type="term" value="P:protein repair"/>
    <property type="evidence" value="ECO:0007669"/>
    <property type="project" value="InterPro"/>
</dbReference>
<dbReference type="NCBIfam" id="TIGR00357">
    <property type="entry name" value="peptide-methionine (R)-S-oxide reductase MsrB"/>
    <property type="match status" value="1"/>
</dbReference>
<dbReference type="HAMAP" id="MF_01400">
    <property type="entry name" value="MsrB"/>
    <property type="match status" value="1"/>
</dbReference>
<dbReference type="PANTHER" id="PTHR10173">
    <property type="entry name" value="METHIONINE SULFOXIDE REDUCTASE"/>
    <property type="match status" value="1"/>
</dbReference>
<evidence type="ECO:0000313" key="6">
    <source>
        <dbReference type="Proteomes" id="UP000030960"/>
    </source>
</evidence>